<dbReference type="Gene3D" id="3.40.190.10">
    <property type="entry name" value="Periplasmic binding protein-like II"/>
    <property type="match status" value="1"/>
</dbReference>
<dbReference type="Pfam" id="PF03401">
    <property type="entry name" value="TctC"/>
    <property type="match status" value="1"/>
</dbReference>
<dbReference type="AlphaFoldDB" id="A0A853G495"/>
<dbReference type="Gene3D" id="3.40.190.150">
    <property type="entry name" value="Bordetella uptake gene, domain 1"/>
    <property type="match status" value="1"/>
</dbReference>
<dbReference type="PANTHER" id="PTHR42928:SF5">
    <property type="entry name" value="BLR1237 PROTEIN"/>
    <property type="match status" value="1"/>
</dbReference>
<sequence>MKRPYLTTLAAAVFLSTALIGPDARAYPEKPITVIAQQPPGSGSDAMTRIWAECVAQKVAQPLVVQNKPGANGILAINNLKGQPADGYTVMSIGMSQMTITPYVYKNMPYDPAKDFSGVTVFGATPMILTASADSGIKNLDDLAAHAKAAAGGVNFGSPGKGSPAHLLTTALVSKIKAPGTHVPFVGEGAGVTALIGNQIQIMTLVSGTALPQVKAGKLVPIALFASQRSPAFPDVPAITELLDAQDLARPAWIGVVAKKGTPIAAIRSLNDATRQCLNDQGYTKRLQAMNVEPLATTGDDLEARAQADVRVWRPLIDALGLASEN</sequence>
<reference evidence="3 4" key="1">
    <citation type="submission" date="2020-07" db="EMBL/GenBank/DDBJ databases">
        <title>Taxonomic revisions and descriptions of new bacterial species based on genomic comparisons in the high-G+C-content subgroup of the family Alcaligenaceae.</title>
        <authorList>
            <person name="Szabo A."/>
            <person name="Felfoldi T."/>
        </authorList>
    </citation>
    <scope>NUCLEOTIDE SEQUENCE [LARGE SCALE GENOMIC DNA]</scope>
    <source>
        <strain evidence="3 4">LMG 24012</strain>
    </source>
</reference>
<dbReference type="Proteomes" id="UP000559809">
    <property type="component" value="Unassembled WGS sequence"/>
</dbReference>
<dbReference type="EMBL" id="JACCEM010000008">
    <property type="protein sequence ID" value="NYT50652.1"/>
    <property type="molecule type" value="Genomic_DNA"/>
</dbReference>
<comment type="caution">
    <text evidence="3">The sequence shown here is derived from an EMBL/GenBank/DDBJ whole genome shotgun (WGS) entry which is preliminary data.</text>
</comment>
<feature type="chain" id="PRO_5032309058" evidence="2">
    <location>
        <begin position="27"/>
        <end position="326"/>
    </location>
</feature>
<dbReference type="SUPFAM" id="SSF53850">
    <property type="entry name" value="Periplasmic binding protein-like II"/>
    <property type="match status" value="1"/>
</dbReference>
<organism evidence="3 4">
    <name type="scientific">Parapusillimonas granuli</name>
    <dbReference type="NCBI Taxonomy" id="380911"/>
    <lineage>
        <taxon>Bacteria</taxon>
        <taxon>Pseudomonadati</taxon>
        <taxon>Pseudomonadota</taxon>
        <taxon>Betaproteobacteria</taxon>
        <taxon>Burkholderiales</taxon>
        <taxon>Alcaligenaceae</taxon>
        <taxon>Parapusillimonas</taxon>
    </lineage>
</organism>
<dbReference type="PIRSF" id="PIRSF017082">
    <property type="entry name" value="YflP"/>
    <property type="match status" value="1"/>
</dbReference>
<evidence type="ECO:0000313" key="4">
    <source>
        <dbReference type="Proteomes" id="UP000559809"/>
    </source>
</evidence>
<keyword evidence="2" id="KW-0732">Signal</keyword>
<dbReference type="CDD" id="cd07012">
    <property type="entry name" value="PBP2_Bug_TTT"/>
    <property type="match status" value="1"/>
</dbReference>
<evidence type="ECO:0000256" key="2">
    <source>
        <dbReference type="SAM" id="SignalP"/>
    </source>
</evidence>
<keyword evidence="4" id="KW-1185">Reference proteome</keyword>
<proteinExistence type="inferred from homology"/>
<evidence type="ECO:0000313" key="3">
    <source>
        <dbReference type="EMBL" id="NYT50652.1"/>
    </source>
</evidence>
<protein>
    <submittedName>
        <fullName evidence="3">Tripartite tricarboxylate transporter substrate binding protein</fullName>
    </submittedName>
</protein>
<feature type="signal peptide" evidence="2">
    <location>
        <begin position="1"/>
        <end position="26"/>
    </location>
</feature>
<dbReference type="RefSeq" id="WP_180156815.1">
    <property type="nucleotide sequence ID" value="NZ_JACCEM010000008.1"/>
</dbReference>
<evidence type="ECO:0000256" key="1">
    <source>
        <dbReference type="ARBA" id="ARBA00006987"/>
    </source>
</evidence>
<dbReference type="PANTHER" id="PTHR42928">
    <property type="entry name" value="TRICARBOXYLATE-BINDING PROTEIN"/>
    <property type="match status" value="1"/>
</dbReference>
<gene>
    <name evidence="3" type="ORF">H0A72_15135</name>
</gene>
<name>A0A853G495_9BURK</name>
<dbReference type="InterPro" id="IPR005064">
    <property type="entry name" value="BUG"/>
</dbReference>
<dbReference type="InterPro" id="IPR042100">
    <property type="entry name" value="Bug_dom1"/>
</dbReference>
<comment type="similarity">
    <text evidence="1">Belongs to the UPF0065 (bug) family.</text>
</comment>
<accession>A0A853G495</accession>